<sequence>MPQRNEEAIVPLDSQENRHQPGPAANGTSLQQAADVMLRAIKEAQCCENLLRSHAVSLEAELEAAREDARAQQRITEEVRAENQQLKAKLESFGELIAKQQQTIQDHEARLRNFSKSTFRTMASRKFAGDKRRRLTDSPSPKEEPMEDGTTGSTTKKPENKTEPGEQIVTKAVSPSLPAARNGEKNVLKPTSSAPAEASSLANLKIAGLRVWEPAKEPRDLAKCFVPDQGKGELAIRSRSFDGEVVKEGPPCRCVVRGKQRLALKGYDCEQCRNFFAVTKGPKTGQSCNSSRHRMDHAPTCTPPGFWDLSFPLGSQVQPMPLQN</sequence>
<evidence type="ECO:0000256" key="4">
    <source>
        <dbReference type="SAM" id="Coils"/>
    </source>
</evidence>
<dbReference type="Pfam" id="PF08573">
    <property type="entry name" value="SAE2"/>
    <property type="match status" value="1"/>
</dbReference>
<evidence type="ECO:0000313" key="8">
    <source>
        <dbReference type="Proteomes" id="UP001178507"/>
    </source>
</evidence>
<evidence type="ECO:0000313" key="7">
    <source>
        <dbReference type="EMBL" id="CAJ1376957.1"/>
    </source>
</evidence>
<evidence type="ECO:0000256" key="5">
    <source>
        <dbReference type="SAM" id="MobiDB-lite"/>
    </source>
</evidence>
<reference evidence="7" key="1">
    <citation type="submission" date="2023-08" db="EMBL/GenBank/DDBJ databases">
        <authorList>
            <person name="Chen Y."/>
            <person name="Shah S."/>
            <person name="Dougan E. K."/>
            <person name="Thang M."/>
            <person name="Chan C."/>
        </authorList>
    </citation>
    <scope>NUCLEOTIDE SEQUENCE</scope>
</reference>
<comment type="subcellular location">
    <subcellularLocation>
        <location evidence="1">Nucleus</location>
    </subcellularLocation>
</comment>
<evidence type="ECO:0000256" key="2">
    <source>
        <dbReference type="ARBA" id="ARBA00022763"/>
    </source>
</evidence>
<protein>
    <recommendedName>
        <fullName evidence="6">DNA endonuclease activator Ctp1 C-terminal domain-containing protein</fullName>
    </recommendedName>
</protein>
<dbReference type="PANTHER" id="PTHR15107:SF0">
    <property type="entry name" value="DNA ENDONUCLEASE ACTIVATOR CTP1 C-TERMINAL DOMAIN-CONTAINING PROTEIN"/>
    <property type="match status" value="1"/>
</dbReference>
<keyword evidence="2" id="KW-0227">DNA damage</keyword>
<feature type="region of interest" description="Disordered" evidence="5">
    <location>
        <begin position="1"/>
        <end position="29"/>
    </location>
</feature>
<comment type="caution">
    <text evidence="7">The sequence shown here is derived from an EMBL/GenBank/DDBJ whole genome shotgun (WGS) entry which is preliminary data.</text>
</comment>
<gene>
    <name evidence="7" type="ORF">EVOR1521_LOCUS5889</name>
</gene>
<dbReference type="InterPro" id="IPR033316">
    <property type="entry name" value="RBBP8-like"/>
</dbReference>
<dbReference type="GO" id="GO:0003684">
    <property type="term" value="F:damaged DNA binding"/>
    <property type="evidence" value="ECO:0007669"/>
    <property type="project" value="TreeGrafter"/>
</dbReference>
<feature type="domain" description="DNA endonuclease activator Ctp1 C-terminal" evidence="6">
    <location>
        <begin position="289"/>
        <end position="312"/>
    </location>
</feature>
<evidence type="ECO:0000256" key="3">
    <source>
        <dbReference type="ARBA" id="ARBA00023242"/>
    </source>
</evidence>
<evidence type="ECO:0000256" key="1">
    <source>
        <dbReference type="ARBA" id="ARBA00004123"/>
    </source>
</evidence>
<dbReference type="PANTHER" id="PTHR15107">
    <property type="entry name" value="RETINOBLASTOMA BINDING PROTEIN 8"/>
    <property type="match status" value="1"/>
</dbReference>
<organism evidence="7 8">
    <name type="scientific">Effrenium voratum</name>
    <dbReference type="NCBI Taxonomy" id="2562239"/>
    <lineage>
        <taxon>Eukaryota</taxon>
        <taxon>Sar</taxon>
        <taxon>Alveolata</taxon>
        <taxon>Dinophyceae</taxon>
        <taxon>Suessiales</taxon>
        <taxon>Symbiodiniaceae</taxon>
        <taxon>Effrenium</taxon>
    </lineage>
</organism>
<dbReference type="AlphaFoldDB" id="A0AA36HYI1"/>
<dbReference type="EMBL" id="CAUJNA010000435">
    <property type="protein sequence ID" value="CAJ1376957.1"/>
    <property type="molecule type" value="Genomic_DNA"/>
</dbReference>
<proteinExistence type="predicted"/>
<dbReference type="GO" id="GO:0005634">
    <property type="term" value="C:nucleus"/>
    <property type="evidence" value="ECO:0007669"/>
    <property type="project" value="UniProtKB-SubCell"/>
</dbReference>
<feature type="coiled-coil region" evidence="4">
    <location>
        <begin position="48"/>
        <end position="117"/>
    </location>
</feature>
<accession>A0AA36HYI1</accession>
<feature type="region of interest" description="Disordered" evidence="5">
    <location>
        <begin position="122"/>
        <end position="194"/>
    </location>
</feature>
<name>A0AA36HYI1_9DINO</name>
<keyword evidence="3" id="KW-0539">Nucleus</keyword>
<dbReference type="GO" id="GO:0010792">
    <property type="term" value="P:DNA double-strand break processing involved in repair via single-strand annealing"/>
    <property type="evidence" value="ECO:0007669"/>
    <property type="project" value="TreeGrafter"/>
</dbReference>
<dbReference type="InterPro" id="IPR013882">
    <property type="entry name" value="Ctp1_C"/>
</dbReference>
<evidence type="ECO:0000259" key="6">
    <source>
        <dbReference type="Pfam" id="PF08573"/>
    </source>
</evidence>
<dbReference type="Proteomes" id="UP001178507">
    <property type="component" value="Unassembled WGS sequence"/>
</dbReference>
<keyword evidence="4" id="KW-0175">Coiled coil</keyword>
<keyword evidence="8" id="KW-1185">Reference proteome</keyword>